<dbReference type="EMBL" id="QJKJ01000906">
    <property type="protein sequence ID" value="RDY10131.1"/>
    <property type="molecule type" value="Genomic_DNA"/>
</dbReference>
<dbReference type="AlphaFoldDB" id="A0A371I521"/>
<accession>A0A371I521</accession>
<keyword evidence="2" id="KW-1185">Reference proteome</keyword>
<organism evidence="1 2">
    <name type="scientific">Mucuna pruriens</name>
    <name type="common">Velvet bean</name>
    <name type="synonym">Dolichos pruriens</name>
    <dbReference type="NCBI Taxonomy" id="157652"/>
    <lineage>
        <taxon>Eukaryota</taxon>
        <taxon>Viridiplantae</taxon>
        <taxon>Streptophyta</taxon>
        <taxon>Embryophyta</taxon>
        <taxon>Tracheophyta</taxon>
        <taxon>Spermatophyta</taxon>
        <taxon>Magnoliopsida</taxon>
        <taxon>eudicotyledons</taxon>
        <taxon>Gunneridae</taxon>
        <taxon>Pentapetalae</taxon>
        <taxon>rosids</taxon>
        <taxon>fabids</taxon>
        <taxon>Fabales</taxon>
        <taxon>Fabaceae</taxon>
        <taxon>Papilionoideae</taxon>
        <taxon>50 kb inversion clade</taxon>
        <taxon>NPAAA clade</taxon>
        <taxon>indigoferoid/millettioid clade</taxon>
        <taxon>Phaseoleae</taxon>
        <taxon>Mucuna</taxon>
    </lineage>
</organism>
<evidence type="ECO:0000313" key="1">
    <source>
        <dbReference type="EMBL" id="RDY10131.1"/>
    </source>
</evidence>
<gene>
    <name evidence="1" type="ORF">CR513_05408</name>
</gene>
<protein>
    <submittedName>
        <fullName evidence="1">Uncharacterized protein</fullName>
    </submittedName>
</protein>
<reference evidence="1" key="1">
    <citation type="submission" date="2018-05" db="EMBL/GenBank/DDBJ databases">
        <title>Draft genome of Mucuna pruriens seed.</title>
        <authorList>
            <person name="Nnadi N.E."/>
            <person name="Vos R."/>
            <person name="Hasami M.H."/>
            <person name="Devisetty U.K."/>
            <person name="Aguiy J.C."/>
        </authorList>
    </citation>
    <scope>NUCLEOTIDE SEQUENCE [LARGE SCALE GENOMIC DNA]</scope>
    <source>
        <strain evidence="1">JCA_2017</strain>
    </source>
</reference>
<feature type="non-terminal residue" evidence="1">
    <location>
        <position position="1"/>
    </location>
</feature>
<proteinExistence type="predicted"/>
<name>A0A371I521_MUCPR</name>
<dbReference type="Proteomes" id="UP000257109">
    <property type="component" value="Unassembled WGS sequence"/>
</dbReference>
<sequence>MKPHQLLNETFPRSTIMSHREGVVMLPSSRLASARLAKFNFHYEVAILCRPYLELQTSKLDNLGIPRKLRRRYKPFLLTAHPTQSYEHKFGLTHLLLEFHGLACNTQQFSIRESHASKIVNELAIRQHHSSPPVRECGMCAFVEHPTNACPFLQEIEPQRYKPPPPFRPQQPMQHVQQNAGAGKVVAMQPPLPSMVQSLQPPIITANNLQVEQKEKMLQVLKKLGDFYEHLVKHSTLRFLLKKPLEDVTLELITSLNWKTMITLTLGTKGALAHKFKCGVSIVVFFQFSIRFHDYDLVEFWIIFQELSKVVVQSDRLERSSKELPPKLMADIS</sequence>
<evidence type="ECO:0000313" key="2">
    <source>
        <dbReference type="Proteomes" id="UP000257109"/>
    </source>
</evidence>
<comment type="caution">
    <text evidence="1">The sequence shown here is derived from an EMBL/GenBank/DDBJ whole genome shotgun (WGS) entry which is preliminary data.</text>
</comment>